<dbReference type="FunFam" id="1.20.1250.20:FF:000436">
    <property type="entry name" value="MFS transporter, putative"/>
    <property type="match status" value="1"/>
</dbReference>
<feature type="transmembrane region" description="Helical" evidence="8">
    <location>
        <begin position="346"/>
        <end position="364"/>
    </location>
</feature>
<comment type="subcellular location">
    <subcellularLocation>
        <location evidence="1">Endomembrane system</location>
        <topology evidence="1">Multi-pass membrane protein</topology>
    </subcellularLocation>
</comment>
<feature type="transmembrane region" description="Helical" evidence="8">
    <location>
        <begin position="182"/>
        <end position="202"/>
    </location>
</feature>
<dbReference type="OrthoDB" id="10021397at2759"/>
<comment type="similarity">
    <text evidence="2">Belongs to the major facilitator superfamily.</text>
</comment>
<dbReference type="GO" id="GO:0005886">
    <property type="term" value="C:plasma membrane"/>
    <property type="evidence" value="ECO:0007669"/>
    <property type="project" value="TreeGrafter"/>
</dbReference>
<keyword evidence="11" id="KW-1185">Reference proteome</keyword>
<evidence type="ECO:0000256" key="6">
    <source>
        <dbReference type="ARBA" id="ARBA00023136"/>
    </source>
</evidence>
<dbReference type="EMBL" id="JAGTJQ010000002">
    <property type="protein sequence ID" value="KAH7038050.1"/>
    <property type="molecule type" value="Genomic_DNA"/>
</dbReference>
<feature type="compositionally biased region" description="Basic and acidic residues" evidence="7">
    <location>
        <begin position="609"/>
        <end position="619"/>
    </location>
</feature>
<feature type="domain" description="Major facilitator superfamily (MFS) profile" evidence="9">
    <location>
        <begin position="28"/>
        <end position="536"/>
    </location>
</feature>
<keyword evidence="5 8" id="KW-1133">Transmembrane helix</keyword>
<feature type="transmembrane region" description="Helical" evidence="8">
    <location>
        <begin position="401"/>
        <end position="425"/>
    </location>
</feature>
<dbReference type="Proteomes" id="UP000756346">
    <property type="component" value="Unassembled WGS sequence"/>
</dbReference>
<evidence type="ECO:0000256" key="2">
    <source>
        <dbReference type="ARBA" id="ARBA00008335"/>
    </source>
</evidence>
<feature type="transmembrane region" description="Helical" evidence="8">
    <location>
        <begin position="25"/>
        <end position="42"/>
    </location>
</feature>
<dbReference type="InterPro" id="IPR011701">
    <property type="entry name" value="MFS"/>
</dbReference>
<feature type="transmembrane region" description="Helical" evidence="8">
    <location>
        <begin position="250"/>
        <end position="268"/>
    </location>
</feature>
<feature type="transmembrane region" description="Helical" evidence="8">
    <location>
        <begin position="446"/>
        <end position="464"/>
    </location>
</feature>
<reference evidence="10" key="1">
    <citation type="journal article" date="2021" name="Nat. Commun.">
        <title>Genetic determinants of endophytism in the Arabidopsis root mycobiome.</title>
        <authorList>
            <person name="Mesny F."/>
            <person name="Miyauchi S."/>
            <person name="Thiergart T."/>
            <person name="Pickel B."/>
            <person name="Atanasova L."/>
            <person name="Karlsson M."/>
            <person name="Huettel B."/>
            <person name="Barry K.W."/>
            <person name="Haridas S."/>
            <person name="Chen C."/>
            <person name="Bauer D."/>
            <person name="Andreopoulos W."/>
            <person name="Pangilinan J."/>
            <person name="LaButti K."/>
            <person name="Riley R."/>
            <person name="Lipzen A."/>
            <person name="Clum A."/>
            <person name="Drula E."/>
            <person name="Henrissat B."/>
            <person name="Kohler A."/>
            <person name="Grigoriev I.V."/>
            <person name="Martin F.M."/>
            <person name="Hacquard S."/>
        </authorList>
    </citation>
    <scope>NUCLEOTIDE SEQUENCE</scope>
    <source>
        <strain evidence="10">MPI-CAGE-CH-0230</strain>
    </source>
</reference>
<feature type="transmembrane region" description="Helical" evidence="8">
    <location>
        <begin position="118"/>
        <end position="139"/>
    </location>
</feature>
<gene>
    <name evidence="10" type="ORF">B0I36DRAFT_346076</name>
</gene>
<keyword evidence="3" id="KW-0813">Transport</keyword>
<dbReference type="GO" id="GO:0046943">
    <property type="term" value="F:carboxylic acid transmembrane transporter activity"/>
    <property type="evidence" value="ECO:0007669"/>
    <property type="project" value="UniProtKB-ARBA"/>
</dbReference>
<name>A0A9P9BSM2_9PEZI</name>
<keyword evidence="4 8" id="KW-0812">Transmembrane</keyword>
<organism evidence="10 11">
    <name type="scientific">Microdochium trichocladiopsis</name>
    <dbReference type="NCBI Taxonomy" id="1682393"/>
    <lineage>
        <taxon>Eukaryota</taxon>
        <taxon>Fungi</taxon>
        <taxon>Dikarya</taxon>
        <taxon>Ascomycota</taxon>
        <taxon>Pezizomycotina</taxon>
        <taxon>Sordariomycetes</taxon>
        <taxon>Xylariomycetidae</taxon>
        <taxon>Xylariales</taxon>
        <taxon>Microdochiaceae</taxon>
        <taxon>Microdochium</taxon>
    </lineage>
</organism>
<feature type="region of interest" description="Disordered" evidence="7">
    <location>
        <begin position="540"/>
        <end position="626"/>
    </location>
</feature>
<evidence type="ECO:0000256" key="5">
    <source>
        <dbReference type="ARBA" id="ARBA00022989"/>
    </source>
</evidence>
<dbReference type="InterPro" id="IPR036259">
    <property type="entry name" value="MFS_trans_sf"/>
</dbReference>
<accession>A0A9P9BSM2</accession>
<evidence type="ECO:0000256" key="8">
    <source>
        <dbReference type="SAM" id="Phobius"/>
    </source>
</evidence>
<dbReference type="PANTHER" id="PTHR23501">
    <property type="entry name" value="MAJOR FACILITATOR SUPERFAMILY"/>
    <property type="match status" value="1"/>
</dbReference>
<dbReference type="Pfam" id="PF07690">
    <property type="entry name" value="MFS_1"/>
    <property type="match status" value="1"/>
</dbReference>
<dbReference type="PROSITE" id="PS50850">
    <property type="entry name" value="MFS"/>
    <property type="match status" value="1"/>
</dbReference>
<dbReference type="GeneID" id="70185965"/>
<evidence type="ECO:0000256" key="3">
    <source>
        <dbReference type="ARBA" id="ARBA00022448"/>
    </source>
</evidence>
<keyword evidence="6 8" id="KW-0472">Membrane</keyword>
<dbReference type="RefSeq" id="XP_046017171.1">
    <property type="nucleotide sequence ID" value="XM_046156419.1"/>
</dbReference>
<evidence type="ECO:0000256" key="4">
    <source>
        <dbReference type="ARBA" id="ARBA00022692"/>
    </source>
</evidence>
<evidence type="ECO:0000259" key="9">
    <source>
        <dbReference type="PROSITE" id="PS50850"/>
    </source>
</evidence>
<feature type="transmembrane region" description="Helical" evidence="8">
    <location>
        <begin position="308"/>
        <end position="326"/>
    </location>
</feature>
<protein>
    <submittedName>
        <fullName evidence="10">Major facilitator superfamily domain-containing protein</fullName>
    </submittedName>
</protein>
<dbReference type="FunFam" id="1.20.1720.10:FF:000013">
    <property type="entry name" value="Related to multidrug resistance proteins"/>
    <property type="match status" value="1"/>
</dbReference>
<feature type="compositionally biased region" description="Gly residues" evidence="7">
    <location>
        <begin position="556"/>
        <end position="567"/>
    </location>
</feature>
<evidence type="ECO:0000256" key="1">
    <source>
        <dbReference type="ARBA" id="ARBA00004127"/>
    </source>
</evidence>
<dbReference type="Gene3D" id="1.20.1250.20">
    <property type="entry name" value="MFS general substrate transporter like domains"/>
    <property type="match status" value="2"/>
</dbReference>
<feature type="transmembrane region" description="Helical" evidence="8">
    <location>
        <begin position="151"/>
        <end position="176"/>
    </location>
</feature>
<feature type="transmembrane region" description="Helical" evidence="8">
    <location>
        <begin position="376"/>
        <end position="395"/>
    </location>
</feature>
<evidence type="ECO:0000313" key="10">
    <source>
        <dbReference type="EMBL" id="KAH7038050.1"/>
    </source>
</evidence>
<feature type="transmembrane region" description="Helical" evidence="8">
    <location>
        <begin position="92"/>
        <end position="112"/>
    </location>
</feature>
<dbReference type="PANTHER" id="PTHR23501:SF78">
    <property type="entry name" value="MAJOR FACILITATOR SUPERFAMILY (MFS) PROFILE DOMAIN-CONTAINING PROTEIN-RELATED"/>
    <property type="match status" value="1"/>
</dbReference>
<dbReference type="AlphaFoldDB" id="A0A9P9BSM2"/>
<dbReference type="SUPFAM" id="SSF103473">
    <property type="entry name" value="MFS general substrate transporter"/>
    <property type="match status" value="1"/>
</dbReference>
<sequence length="626" mass="66226">MQSRQQREAEKALHDQTDLLPRGKLLTVLAAISLTLLVTFIDQNGIGVTLPTIAADLEAHDTISWAGTSSLIANTVFQMLYGRLSDIFGRRIVFLTAVALLSLAALLCGLSRGPATFYVFRGLAGIGGGGISNLAMIIVSDIVTLEQRGQYQGVIGAMVGLGNVAGPFLAAAFIANTGSWRGFFYMVSPLAALIGAVAFAMLPSKPPSVGVRESLKKIDFAGVLLSSTAVIFLLIPISGGGAYFPWDSPMVISMLVIGVVALGAFVLVEWRVAKLPMMPGYTCVVGLLTLCCTPVRVRRAVQIFHNRCVTTLLIQSFLFGSVYQSYLYYLPMYLQNARGFSVLESAGFTAITVAIQAVASVCSDQYMSWTQRYGEVIWSGFGLWTLGCGLTLLYTRSSSRGIIALPLVLNGLGVGCIFQPTLVALQCHVPRGRRAVIISNRNFFRCAGGAVGLAVSASVLQAGLRASLPRGFASLAGSTYAVPSREALLELAGGDAGAVEQVLDAYMAASRWVFILQVPLMGLCLLGCFLVRDRGMGPHEGEPVERVTGEQLPPTGDGGGGETGKLGVGAVARRDSERTQDGAEGGHTELELVEAGHGSVAVRNSAKAEQVETKSEEGKTQMASVQ</sequence>
<evidence type="ECO:0000256" key="7">
    <source>
        <dbReference type="SAM" id="MobiDB-lite"/>
    </source>
</evidence>
<dbReference type="InterPro" id="IPR020846">
    <property type="entry name" value="MFS_dom"/>
</dbReference>
<comment type="caution">
    <text evidence="10">The sequence shown here is derived from an EMBL/GenBank/DDBJ whole genome shotgun (WGS) entry which is preliminary data.</text>
</comment>
<feature type="transmembrane region" description="Helical" evidence="8">
    <location>
        <begin position="512"/>
        <end position="531"/>
    </location>
</feature>
<dbReference type="GO" id="GO:0012505">
    <property type="term" value="C:endomembrane system"/>
    <property type="evidence" value="ECO:0007669"/>
    <property type="project" value="UniProtKB-SubCell"/>
</dbReference>
<evidence type="ECO:0000313" key="11">
    <source>
        <dbReference type="Proteomes" id="UP000756346"/>
    </source>
</evidence>
<feature type="transmembrane region" description="Helical" evidence="8">
    <location>
        <begin position="223"/>
        <end position="244"/>
    </location>
</feature>
<feature type="compositionally biased region" description="Basic and acidic residues" evidence="7">
    <location>
        <begin position="572"/>
        <end position="590"/>
    </location>
</feature>
<proteinExistence type="inferred from homology"/>